<dbReference type="GO" id="GO:0004725">
    <property type="term" value="F:protein tyrosine phosphatase activity"/>
    <property type="evidence" value="ECO:0007669"/>
    <property type="project" value="UniProtKB-EC"/>
</dbReference>
<dbReference type="InterPro" id="IPR050438">
    <property type="entry name" value="LMW_PTPase"/>
</dbReference>
<evidence type="ECO:0000256" key="1">
    <source>
        <dbReference type="ARBA" id="ARBA00011063"/>
    </source>
</evidence>
<proteinExistence type="inferred from homology"/>
<dbReference type="InterPro" id="IPR017867">
    <property type="entry name" value="Tyr_phospatase_low_mol_wt"/>
</dbReference>
<dbReference type="SUPFAM" id="SSF52788">
    <property type="entry name" value="Phosphotyrosine protein phosphatases I"/>
    <property type="match status" value="1"/>
</dbReference>
<dbReference type="AlphaFoldDB" id="A0A1R4KCC4"/>
<feature type="active site" description="Proton donor" evidence="5">
    <location>
        <position position="123"/>
    </location>
</feature>
<dbReference type="STRING" id="1255658.FM114_12955"/>
<dbReference type="EMBL" id="FUKQ01000047">
    <property type="protein sequence ID" value="SJN41663.1"/>
    <property type="molecule type" value="Genomic_DNA"/>
</dbReference>
<name>A0A1R4KCC4_9ACTN</name>
<comment type="similarity">
    <text evidence="1">Belongs to the low molecular weight phosphotyrosine protein phosphatase family.</text>
</comment>
<gene>
    <name evidence="7" type="ORF">FM114_12955</name>
</gene>
<keyword evidence="3 7" id="KW-0378">Hydrolase</keyword>
<reference evidence="7 8" key="1">
    <citation type="submission" date="2017-02" db="EMBL/GenBank/DDBJ databases">
        <authorList>
            <person name="Peterson S.W."/>
        </authorList>
    </citation>
    <scope>NUCLEOTIDE SEQUENCE [LARGE SCALE GENOMIC DNA]</scope>
    <source>
        <strain evidence="7 8">LSP_Lj1</strain>
    </source>
</reference>
<evidence type="ECO:0000259" key="6">
    <source>
        <dbReference type="SMART" id="SM00226"/>
    </source>
</evidence>
<evidence type="ECO:0000313" key="7">
    <source>
        <dbReference type="EMBL" id="SJN41663.1"/>
    </source>
</evidence>
<dbReference type="OrthoDB" id="9784339at2"/>
<dbReference type="Pfam" id="PF01451">
    <property type="entry name" value="LMWPc"/>
    <property type="match status" value="1"/>
</dbReference>
<dbReference type="CDD" id="cd16343">
    <property type="entry name" value="LMWPTP"/>
    <property type="match status" value="1"/>
</dbReference>
<dbReference type="RefSeq" id="WP_094765551.1">
    <property type="nucleotide sequence ID" value="NZ_FUKQ01000047.1"/>
</dbReference>
<keyword evidence="4" id="KW-0904">Protein phosphatase</keyword>
<feature type="active site" description="Nucleophile" evidence="5">
    <location>
        <position position="9"/>
    </location>
</feature>
<evidence type="ECO:0000313" key="8">
    <source>
        <dbReference type="Proteomes" id="UP000188342"/>
    </source>
</evidence>
<evidence type="ECO:0000256" key="3">
    <source>
        <dbReference type="ARBA" id="ARBA00022801"/>
    </source>
</evidence>
<dbReference type="InterPro" id="IPR023485">
    <property type="entry name" value="Ptyr_pPase"/>
</dbReference>
<dbReference type="Gene3D" id="3.40.50.2300">
    <property type="match status" value="1"/>
</dbReference>
<protein>
    <recommendedName>
        <fullName evidence="2">protein-tyrosine-phosphatase</fullName>
        <ecNumber evidence="2">3.1.3.48</ecNumber>
    </recommendedName>
</protein>
<evidence type="ECO:0000256" key="2">
    <source>
        <dbReference type="ARBA" id="ARBA00013064"/>
    </source>
</evidence>
<keyword evidence="8" id="KW-1185">Reference proteome</keyword>
<organism evidence="7 8">
    <name type="scientific">Luteococcus japonicus LSP_Lj1</name>
    <dbReference type="NCBI Taxonomy" id="1255658"/>
    <lineage>
        <taxon>Bacteria</taxon>
        <taxon>Bacillati</taxon>
        <taxon>Actinomycetota</taxon>
        <taxon>Actinomycetes</taxon>
        <taxon>Propionibacteriales</taxon>
        <taxon>Propionibacteriaceae</taxon>
        <taxon>Luteococcus</taxon>
    </lineage>
</organism>
<dbReference type="PANTHER" id="PTHR11717:SF7">
    <property type="entry name" value="LOW MOLECULAR WEIGHT PHOSPHOTYROSINE PROTEIN PHOSPHATASE"/>
    <property type="match status" value="1"/>
</dbReference>
<evidence type="ECO:0000256" key="4">
    <source>
        <dbReference type="ARBA" id="ARBA00022912"/>
    </source>
</evidence>
<feature type="domain" description="Phosphotyrosine protein phosphatase I" evidence="6">
    <location>
        <begin position="3"/>
        <end position="149"/>
    </location>
</feature>
<accession>A0A1R4KCC4</accession>
<dbReference type="InterPro" id="IPR036196">
    <property type="entry name" value="Ptyr_pPase_sf"/>
</dbReference>
<dbReference type="PRINTS" id="PR00719">
    <property type="entry name" value="LMWPTPASE"/>
</dbReference>
<dbReference type="SMART" id="SM00226">
    <property type="entry name" value="LMWPc"/>
    <property type="match status" value="1"/>
</dbReference>
<dbReference type="Proteomes" id="UP000188342">
    <property type="component" value="Unassembled WGS sequence"/>
</dbReference>
<dbReference type="PANTHER" id="PTHR11717">
    <property type="entry name" value="LOW MOLECULAR WEIGHT PROTEIN TYROSINE PHOSPHATASE"/>
    <property type="match status" value="1"/>
</dbReference>
<feature type="active site" evidence="5">
    <location>
        <position position="15"/>
    </location>
</feature>
<evidence type="ECO:0000256" key="5">
    <source>
        <dbReference type="PIRSR" id="PIRSR617867-1"/>
    </source>
</evidence>
<sequence length="154" mass="17043">MSQHILMICHGNICRSPMAERVARAHAERECLDVTITSAGVSAEEDGNPIDRRAASVLREAGYDASNHRAHQVTALEVREADLVVAAEEYHLDRLRRLVPDAENLHLFSEFDPEASPGDGLPDPWYGGMDGFHDTLAAVERAMPALMERVRQNS</sequence>
<dbReference type="EC" id="3.1.3.48" evidence="2"/>